<keyword evidence="3" id="KW-1185">Reference proteome</keyword>
<evidence type="ECO:0008006" key="4">
    <source>
        <dbReference type="Google" id="ProtNLM"/>
    </source>
</evidence>
<dbReference type="SUPFAM" id="SSF53756">
    <property type="entry name" value="UDP-Glycosyltransferase/glycogen phosphorylase"/>
    <property type="match status" value="1"/>
</dbReference>
<organism evidence="2 3">
    <name type="scientific">Rubripirellula lacrimiformis</name>
    <dbReference type="NCBI Taxonomy" id="1930273"/>
    <lineage>
        <taxon>Bacteria</taxon>
        <taxon>Pseudomonadati</taxon>
        <taxon>Planctomycetota</taxon>
        <taxon>Planctomycetia</taxon>
        <taxon>Pirellulales</taxon>
        <taxon>Pirellulaceae</taxon>
        <taxon>Rubripirellula</taxon>
    </lineage>
</organism>
<proteinExistence type="predicted"/>
<reference evidence="2 3" key="1">
    <citation type="submission" date="2019-02" db="EMBL/GenBank/DDBJ databases">
        <title>Deep-cultivation of Planctomycetes and their phenomic and genomic characterization uncovers novel biology.</title>
        <authorList>
            <person name="Wiegand S."/>
            <person name="Jogler M."/>
            <person name="Boedeker C."/>
            <person name="Pinto D."/>
            <person name="Vollmers J."/>
            <person name="Rivas-Marin E."/>
            <person name="Kohn T."/>
            <person name="Peeters S.H."/>
            <person name="Heuer A."/>
            <person name="Rast P."/>
            <person name="Oberbeckmann S."/>
            <person name="Bunk B."/>
            <person name="Jeske O."/>
            <person name="Meyerdierks A."/>
            <person name="Storesund J.E."/>
            <person name="Kallscheuer N."/>
            <person name="Luecker S."/>
            <person name="Lage O.M."/>
            <person name="Pohl T."/>
            <person name="Merkel B.J."/>
            <person name="Hornburger P."/>
            <person name="Mueller R.-W."/>
            <person name="Bruemmer F."/>
            <person name="Labrenz M."/>
            <person name="Spormann A.M."/>
            <person name="Op den Camp H."/>
            <person name="Overmann J."/>
            <person name="Amann R."/>
            <person name="Jetten M.S.M."/>
            <person name="Mascher T."/>
            <person name="Medema M.H."/>
            <person name="Devos D.P."/>
            <person name="Kaster A.-K."/>
            <person name="Ovreas L."/>
            <person name="Rohde M."/>
            <person name="Galperin M.Y."/>
            <person name="Jogler C."/>
        </authorList>
    </citation>
    <scope>NUCLEOTIDE SEQUENCE [LARGE SCALE GENOMIC DNA]</scope>
    <source>
        <strain evidence="2 3">K22_7</strain>
    </source>
</reference>
<gene>
    <name evidence="2" type="ORF">K227x_12000</name>
</gene>
<protein>
    <recommendedName>
        <fullName evidence="4">Glycosyl transferases group 1</fullName>
    </recommendedName>
</protein>
<dbReference type="Gene3D" id="3.40.50.2000">
    <property type="entry name" value="Glycogen Phosphorylase B"/>
    <property type="match status" value="1"/>
</dbReference>
<evidence type="ECO:0000313" key="2">
    <source>
        <dbReference type="EMBL" id="QDT02822.1"/>
    </source>
</evidence>
<accession>A0A517N6R7</accession>
<dbReference type="KEGG" id="rlc:K227x_12000"/>
<dbReference type="Proteomes" id="UP000318538">
    <property type="component" value="Chromosome"/>
</dbReference>
<dbReference type="EMBL" id="CP036525">
    <property type="protein sequence ID" value="QDT02822.1"/>
    <property type="molecule type" value="Genomic_DNA"/>
</dbReference>
<evidence type="ECO:0000256" key="1">
    <source>
        <dbReference type="SAM" id="MobiDB-lite"/>
    </source>
</evidence>
<name>A0A517N6R7_9BACT</name>
<feature type="region of interest" description="Disordered" evidence="1">
    <location>
        <begin position="609"/>
        <end position="628"/>
    </location>
</feature>
<evidence type="ECO:0000313" key="3">
    <source>
        <dbReference type="Proteomes" id="UP000318538"/>
    </source>
</evidence>
<sequence>MTATALQFGADFDQRAAAAHRTNPPAVAVVPKRDPGRVHRIRVLGRGRNGIGTRGGLLAHLTIVVALRKFRNRPAAACGISELRAGFQGSDRESDRRWYSVCLGRRKTVGMNIVILHCHFRRGGVTQVVENHVRWLRQDSNIDRIVLVSAGRTDGLGPATRSAVETLSVAGFDYDGIDAETADVSVVDDVGVRADAMESRLRESLGRIGLSADDTVLHWHNHSLGKNTAAPAVVARLADHGYRQLLHIHDFAEDNRPDNYGRLIIASGANGPADLDRFLYPRGDKIHYAALTRADASVIAGLGIPTQQTHWLPNSVCLPESDLPSRDDALAKVTAAMKLPADARWSVYPVRGIRRKNVGEWLLLSRWLPPHHYSGLTLMPDTPIERSSYLRWKSLAADVAPRSVFDAGHHPEVSFAENLAAADLIVSTSVAEGFGMAFLEPWLAGREVIARRLPAAADDFQHTGVSLPKFYDQIAIPGATDWLRQCEQETAVAMQSAWSGVPAKFRPSIQPATESSLMSRESIDFARLTVPRQIEVLRRMVADAGYGREVQHHNQRLLEHLRTPANEDLVAANRDVIAARYSIQSVGQRLVDVYQSILNPAKQMRPAVQAEAVGPAGTADPTTNMNSSSAIDQISVLRPFYPCRTETEIDG</sequence>
<dbReference type="AlphaFoldDB" id="A0A517N6R7"/>